<feature type="compositionally biased region" description="Basic and acidic residues" evidence="1">
    <location>
        <begin position="46"/>
        <end position="86"/>
    </location>
</feature>
<keyword evidence="2" id="KW-0812">Transmembrane</keyword>
<dbReference type="InterPro" id="IPR045513">
    <property type="entry name" value="DUF6479"/>
</dbReference>
<dbReference type="Pfam" id="PF20087">
    <property type="entry name" value="DUF6479"/>
    <property type="match status" value="1"/>
</dbReference>
<feature type="transmembrane region" description="Helical" evidence="2">
    <location>
        <begin position="20"/>
        <end position="43"/>
    </location>
</feature>
<name>A0AAU3H543_9ACTN</name>
<accession>A0AAU3H543</accession>
<reference evidence="3" key="1">
    <citation type="submission" date="2022-10" db="EMBL/GenBank/DDBJ databases">
        <title>The complete genomes of actinobacterial strains from the NBC collection.</title>
        <authorList>
            <person name="Joergensen T.S."/>
            <person name="Alvarez Arevalo M."/>
            <person name="Sterndorff E.B."/>
            <person name="Faurdal D."/>
            <person name="Vuksanovic O."/>
            <person name="Mourched A.-S."/>
            <person name="Charusanti P."/>
            <person name="Shaw S."/>
            <person name="Blin K."/>
            <person name="Weber T."/>
        </authorList>
    </citation>
    <scope>NUCLEOTIDE SEQUENCE</scope>
    <source>
        <strain evidence="3">NBC_01401</strain>
    </source>
</reference>
<keyword evidence="2" id="KW-1133">Transmembrane helix</keyword>
<organism evidence="3">
    <name type="scientific">Streptomyces sp. NBC_01401</name>
    <dbReference type="NCBI Taxonomy" id="2903854"/>
    <lineage>
        <taxon>Bacteria</taxon>
        <taxon>Bacillati</taxon>
        <taxon>Actinomycetota</taxon>
        <taxon>Actinomycetes</taxon>
        <taxon>Kitasatosporales</taxon>
        <taxon>Streptomycetaceae</taxon>
        <taxon>Streptomyces</taxon>
    </lineage>
</organism>
<protein>
    <submittedName>
        <fullName evidence="3">DUF6479 family protein</fullName>
    </submittedName>
</protein>
<evidence type="ECO:0000313" key="3">
    <source>
        <dbReference type="EMBL" id="WTY99720.1"/>
    </source>
</evidence>
<feature type="compositionally biased region" description="Pro residues" evidence="1">
    <location>
        <begin position="102"/>
        <end position="116"/>
    </location>
</feature>
<dbReference type="EMBL" id="CP109535">
    <property type="protein sequence ID" value="WTY99720.1"/>
    <property type="molecule type" value="Genomic_DNA"/>
</dbReference>
<keyword evidence="2" id="KW-0472">Membrane</keyword>
<sequence length="132" mass="14001">MDVTNGARDSLAATLADGRGAVGVIVGVIGLAVVVLLIGAFWWGMRRRDRESPPPRPEEQPPRPDHRTEIRESDIHGSDRFPDDGRAMTPYELSDHGNEVIPPEPGTGPGTGPGPGPATGSTPAPDPERPRD</sequence>
<evidence type="ECO:0000256" key="2">
    <source>
        <dbReference type="SAM" id="Phobius"/>
    </source>
</evidence>
<feature type="region of interest" description="Disordered" evidence="1">
    <location>
        <begin position="46"/>
        <end position="132"/>
    </location>
</feature>
<evidence type="ECO:0000256" key="1">
    <source>
        <dbReference type="SAM" id="MobiDB-lite"/>
    </source>
</evidence>
<gene>
    <name evidence="3" type="ORF">OG626_34870</name>
</gene>
<proteinExistence type="predicted"/>
<dbReference type="AlphaFoldDB" id="A0AAU3H543"/>